<gene>
    <name evidence="1" type="ORF">S01H1_55319</name>
</gene>
<name>X0XHC5_9ZZZZ</name>
<sequence length="91" mass="10100">MALSMLGYRCCSDLQALPDPELEMLLAGRGDRVFEAYVNIRSLAGEAQALRERYPHAKFIITTGKTGIADDNDLNILDDLNDADIKGEFRP</sequence>
<proteinExistence type="predicted"/>
<evidence type="ECO:0000313" key="1">
    <source>
        <dbReference type="EMBL" id="GAG24356.1"/>
    </source>
</evidence>
<protein>
    <submittedName>
        <fullName evidence="1">Uncharacterized protein</fullName>
    </submittedName>
</protein>
<dbReference type="AlphaFoldDB" id="X0XHC5"/>
<comment type="caution">
    <text evidence="1">The sequence shown here is derived from an EMBL/GenBank/DDBJ whole genome shotgun (WGS) entry which is preliminary data.</text>
</comment>
<dbReference type="EMBL" id="BARS01035952">
    <property type="protein sequence ID" value="GAG24356.1"/>
    <property type="molecule type" value="Genomic_DNA"/>
</dbReference>
<accession>X0XHC5</accession>
<feature type="non-terminal residue" evidence="1">
    <location>
        <position position="91"/>
    </location>
</feature>
<organism evidence="1">
    <name type="scientific">marine sediment metagenome</name>
    <dbReference type="NCBI Taxonomy" id="412755"/>
    <lineage>
        <taxon>unclassified sequences</taxon>
        <taxon>metagenomes</taxon>
        <taxon>ecological metagenomes</taxon>
    </lineage>
</organism>
<reference evidence="1" key="1">
    <citation type="journal article" date="2014" name="Front. Microbiol.">
        <title>High frequency of phylogenetically diverse reductive dehalogenase-homologous genes in deep subseafloor sedimentary metagenomes.</title>
        <authorList>
            <person name="Kawai M."/>
            <person name="Futagami T."/>
            <person name="Toyoda A."/>
            <person name="Takaki Y."/>
            <person name="Nishi S."/>
            <person name="Hori S."/>
            <person name="Arai W."/>
            <person name="Tsubouchi T."/>
            <person name="Morono Y."/>
            <person name="Uchiyama I."/>
            <person name="Ito T."/>
            <person name="Fujiyama A."/>
            <person name="Inagaki F."/>
            <person name="Takami H."/>
        </authorList>
    </citation>
    <scope>NUCLEOTIDE SEQUENCE</scope>
    <source>
        <strain evidence="1">Expedition CK06-06</strain>
    </source>
</reference>